<accession>A0ABD0SGH9</accession>
<gene>
    <name evidence="1" type="ORF">ABMA28_008246</name>
</gene>
<dbReference type="Proteomes" id="UP001549921">
    <property type="component" value="Unassembled WGS sequence"/>
</dbReference>
<dbReference type="PANTHER" id="PTHR33395:SF22">
    <property type="entry name" value="REVERSE TRANSCRIPTASE DOMAIN-CONTAINING PROTEIN"/>
    <property type="match status" value="1"/>
</dbReference>
<reference evidence="1 2" key="1">
    <citation type="submission" date="2024-06" db="EMBL/GenBank/DDBJ databases">
        <title>A chromosome-level genome assembly of beet webworm, Loxostege sticticalis.</title>
        <authorList>
            <person name="Zhang Y."/>
        </authorList>
    </citation>
    <scope>NUCLEOTIDE SEQUENCE [LARGE SCALE GENOMIC DNA]</scope>
    <source>
        <strain evidence="1">AQ028</strain>
        <tissue evidence="1">Male pupae</tissue>
    </source>
</reference>
<name>A0ABD0SGH9_LOXSC</name>
<dbReference type="AlphaFoldDB" id="A0ABD0SGH9"/>
<evidence type="ECO:0000313" key="2">
    <source>
        <dbReference type="Proteomes" id="UP001549921"/>
    </source>
</evidence>
<comment type="caution">
    <text evidence="1">The sequence shown here is derived from an EMBL/GenBank/DDBJ whole genome shotgun (WGS) entry which is preliminary data.</text>
</comment>
<dbReference type="EMBL" id="JBEDNZ010000021">
    <property type="protein sequence ID" value="KAL0818947.1"/>
    <property type="molecule type" value="Genomic_DNA"/>
</dbReference>
<dbReference type="Gene3D" id="3.60.10.10">
    <property type="entry name" value="Endonuclease/exonuclease/phosphatase"/>
    <property type="match status" value="1"/>
</dbReference>
<dbReference type="SUPFAM" id="SSF56219">
    <property type="entry name" value="DNase I-like"/>
    <property type="match status" value="1"/>
</dbReference>
<evidence type="ECO:0000313" key="1">
    <source>
        <dbReference type="EMBL" id="KAL0818947.1"/>
    </source>
</evidence>
<dbReference type="PANTHER" id="PTHR33395">
    <property type="entry name" value="TRANSCRIPTASE, PUTATIVE-RELATED-RELATED"/>
    <property type="match status" value="1"/>
</dbReference>
<protein>
    <submittedName>
        <fullName evidence="1">Uncharacterized protein</fullName>
    </submittedName>
</protein>
<organism evidence="1 2">
    <name type="scientific">Loxostege sticticalis</name>
    <name type="common">Beet webworm moth</name>
    <dbReference type="NCBI Taxonomy" id="481309"/>
    <lineage>
        <taxon>Eukaryota</taxon>
        <taxon>Metazoa</taxon>
        <taxon>Ecdysozoa</taxon>
        <taxon>Arthropoda</taxon>
        <taxon>Hexapoda</taxon>
        <taxon>Insecta</taxon>
        <taxon>Pterygota</taxon>
        <taxon>Neoptera</taxon>
        <taxon>Endopterygota</taxon>
        <taxon>Lepidoptera</taxon>
        <taxon>Glossata</taxon>
        <taxon>Ditrysia</taxon>
        <taxon>Pyraloidea</taxon>
        <taxon>Crambidae</taxon>
        <taxon>Pyraustinae</taxon>
        <taxon>Loxostege</taxon>
    </lineage>
</organism>
<dbReference type="InterPro" id="IPR036691">
    <property type="entry name" value="Endo/exonu/phosph_ase_sf"/>
</dbReference>
<proteinExistence type="predicted"/>
<sequence length="199" mass="22665">MNPLNLVQDIDDTCNADCHTLEYPELCKNVLTDLYNFKILTFNIRSIQQNFDSFLISLSRTSLKFDVLILTECWIDKNSVIGVLDGYNCYRTERFINRAGGVVAFVKSELNPIVSEPLLNDANSLYIDIPNCLAILGIYRSPFSNRLLKMTKQYISKPLTHIFNLSLSTGQFPNNWKTASVTPLASFHQLAEIIIKCKF</sequence>